<dbReference type="Proteomes" id="UP000623467">
    <property type="component" value="Unassembled WGS sequence"/>
</dbReference>
<evidence type="ECO:0000313" key="1">
    <source>
        <dbReference type="EMBL" id="KAF7342655.1"/>
    </source>
</evidence>
<dbReference type="AlphaFoldDB" id="A0A8H7CM11"/>
<sequence>MWLPPRLAQLLKRLCCVLSVHHDPAQATQVLRPHLSSGFNRSLLLLLLHGSISVGWGTTLAVFAAGHVPIAWRVSQYGQRHTGLTNVLVAAVGTLATMHLKYTVRLATEEYARMRLADSLPLTTWEWLQGVASMSVFPPFQGGERKLTWGAWLLLFGAMAGHSRLGGCDPPTAIIPRLSFLQRFYHLMDQDAFTFGLQLGAYIDQVGAHTTTAVAGKIYVKDNFGYGVTASLPNALQQVAGIEISAQCYSSHDATSLPSLWFSIFPGLSLNALQINDTGAVLASIAHDASHAVIKTSSNSTYTPFNTTSMSFSWMSMYAVVNASGSGALFITDSSGLSTGCIWAAIPRSVHIEVRDFIAFVATADDAPTVPAPVGRAVYATVRGIAEAIRFGATLDATTSGYPSAADILECLLADGVKAAPDGTVHGGLLGRRGTVPCGRDGHLRQ</sequence>
<keyword evidence="2" id="KW-1185">Reference proteome</keyword>
<accession>A0A8H7CM11</accession>
<evidence type="ECO:0000313" key="2">
    <source>
        <dbReference type="Proteomes" id="UP000623467"/>
    </source>
</evidence>
<name>A0A8H7CM11_9AGAR</name>
<protein>
    <submittedName>
        <fullName evidence="1">Uncharacterized protein</fullName>
    </submittedName>
</protein>
<dbReference type="EMBL" id="JACAZH010000025">
    <property type="protein sequence ID" value="KAF7342655.1"/>
    <property type="molecule type" value="Genomic_DNA"/>
</dbReference>
<gene>
    <name evidence="1" type="ORF">MSAN_02022500</name>
</gene>
<dbReference type="OrthoDB" id="2970724at2759"/>
<organism evidence="1 2">
    <name type="scientific">Mycena sanguinolenta</name>
    <dbReference type="NCBI Taxonomy" id="230812"/>
    <lineage>
        <taxon>Eukaryota</taxon>
        <taxon>Fungi</taxon>
        <taxon>Dikarya</taxon>
        <taxon>Basidiomycota</taxon>
        <taxon>Agaricomycotina</taxon>
        <taxon>Agaricomycetes</taxon>
        <taxon>Agaricomycetidae</taxon>
        <taxon>Agaricales</taxon>
        <taxon>Marasmiineae</taxon>
        <taxon>Mycenaceae</taxon>
        <taxon>Mycena</taxon>
    </lineage>
</organism>
<proteinExistence type="predicted"/>
<reference evidence="1" key="1">
    <citation type="submission" date="2020-05" db="EMBL/GenBank/DDBJ databases">
        <title>Mycena genomes resolve the evolution of fungal bioluminescence.</title>
        <authorList>
            <person name="Tsai I.J."/>
        </authorList>
    </citation>
    <scope>NUCLEOTIDE SEQUENCE</scope>
    <source>
        <strain evidence="1">160909Yilan</strain>
    </source>
</reference>
<comment type="caution">
    <text evidence="1">The sequence shown here is derived from an EMBL/GenBank/DDBJ whole genome shotgun (WGS) entry which is preliminary data.</text>
</comment>